<evidence type="ECO:0000256" key="1">
    <source>
        <dbReference type="SAM" id="MobiDB-lite"/>
    </source>
</evidence>
<evidence type="ECO:0000313" key="4">
    <source>
        <dbReference type="Proteomes" id="UP000271272"/>
    </source>
</evidence>
<dbReference type="SUPFAM" id="SSF53098">
    <property type="entry name" value="Ribonuclease H-like"/>
    <property type="match status" value="1"/>
</dbReference>
<evidence type="ECO:0000313" key="3">
    <source>
        <dbReference type="EMBL" id="RRD29537.1"/>
    </source>
</evidence>
<accession>A0A3P1V794</accession>
<dbReference type="GO" id="GO:0003676">
    <property type="term" value="F:nucleic acid binding"/>
    <property type="evidence" value="ECO:0007669"/>
    <property type="project" value="InterPro"/>
</dbReference>
<dbReference type="InterPro" id="IPR047656">
    <property type="entry name" value="IS481-like_transpos"/>
</dbReference>
<dbReference type="Proteomes" id="UP000271272">
    <property type="component" value="Unassembled WGS sequence"/>
</dbReference>
<dbReference type="Pfam" id="PF13565">
    <property type="entry name" value="HTH_32"/>
    <property type="match status" value="1"/>
</dbReference>
<dbReference type="PANTHER" id="PTHR35004:SF6">
    <property type="entry name" value="TRANSPOSASE"/>
    <property type="match status" value="1"/>
</dbReference>
<name>A0A3P1V794_9ACTO</name>
<sequence>MTHANAPLTPQGRRRLARLVVEKGWPVRRAAERFQVSPATVSRWVGRYRAGQTMEDRSCRPHHTPTRLPARTERRILALRLSRRWGPHRIAFHLHLARSTVGRVLARYNMPRLADVDQATGLVVRRRIPARYEKEHPGELVHVDIKKLGTIPPGGGWRAHGRGSAAALAADRAKTKARRKGHTAGGYRYLHHAIDDHSRLVYSEILDDETKETAAAFWHRAAAYFASIGVRVRAVMTDNGACYRSQTFNKALGQSVKHRYTCPYRPQTNGKVERFNRTLMSEWAYARTWTSQTQRETAYQDWLHSYNHHRPHTALDGQTPASRVHNLTGKYT</sequence>
<dbReference type="GO" id="GO:0015074">
    <property type="term" value="P:DNA integration"/>
    <property type="evidence" value="ECO:0007669"/>
    <property type="project" value="InterPro"/>
</dbReference>
<dbReference type="InterPro" id="IPR036397">
    <property type="entry name" value="RNaseH_sf"/>
</dbReference>
<gene>
    <name evidence="3" type="ORF">EII10_05825</name>
</gene>
<comment type="caution">
    <text evidence="3">The sequence shown here is derived from an EMBL/GenBank/DDBJ whole genome shotgun (WGS) entry which is preliminary data.</text>
</comment>
<dbReference type="InterPro" id="IPR012337">
    <property type="entry name" value="RNaseH-like_sf"/>
</dbReference>
<dbReference type="SUPFAM" id="SSF46689">
    <property type="entry name" value="Homeodomain-like"/>
    <property type="match status" value="1"/>
</dbReference>
<dbReference type="InterPro" id="IPR009057">
    <property type="entry name" value="Homeodomain-like_sf"/>
</dbReference>
<keyword evidence="4" id="KW-1185">Reference proteome</keyword>
<dbReference type="InterPro" id="IPR001584">
    <property type="entry name" value="Integrase_cat-core"/>
</dbReference>
<proteinExistence type="predicted"/>
<dbReference type="Pfam" id="PF13683">
    <property type="entry name" value="rve_3"/>
    <property type="match status" value="1"/>
</dbReference>
<dbReference type="PANTHER" id="PTHR35004">
    <property type="entry name" value="TRANSPOSASE RV3428C-RELATED"/>
    <property type="match status" value="1"/>
</dbReference>
<feature type="region of interest" description="Disordered" evidence="1">
    <location>
        <begin position="312"/>
        <end position="332"/>
    </location>
</feature>
<dbReference type="OrthoDB" id="52928at2"/>
<dbReference type="AlphaFoldDB" id="A0A3P1V794"/>
<dbReference type="PROSITE" id="PS50994">
    <property type="entry name" value="INTEGRASE"/>
    <property type="match status" value="1"/>
</dbReference>
<reference evidence="3 4" key="1">
    <citation type="submission" date="2018-11" db="EMBL/GenBank/DDBJ databases">
        <title>Genomes From Bacteria Associated with the Canine Oral Cavity: a Test Case for Automated Genome-Based Taxonomic Assignment.</title>
        <authorList>
            <person name="Coil D.A."/>
            <person name="Jospin G."/>
            <person name="Darling A.E."/>
            <person name="Wallis C."/>
            <person name="Davis I.J."/>
            <person name="Harris S."/>
            <person name="Eisen J.A."/>
            <person name="Holcombe L.J."/>
            <person name="O'Flynn C."/>
        </authorList>
    </citation>
    <scope>NUCLEOTIDE SEQUENCE [LARGE SCALE GENOMIC DNA]</scope>
    <source>
        <strain evidence="3 4">OH5050</strain>
    </source>
</reference>
<dbReference type="NCBIfam" id="NF033577">
    <property type="entry name" value="transpos_IS481"/>
    <property type="match status" value="1"/>
</dbReference>
<protein>
    <submittedName>
        <fullName evidence="3">IS481 family transposase</fullName>
    </submittedName>
</protein>
<organism evidence="3 4">
    <name type="scientific">Actinomyces bowdenii</name>
    <dbReference type="NCBI Taxonomy" id="131109"/>
    <lineage>
        <taxon>Bacteria</taxon>
        <taxon>Bacillati</taxon>
        <taxon>Actinomycetota</taxon>
        <taxon>Actinomycetes</taxon>
        <taxon>Actinomycetales</taxon>
        <taxon>Actinomycetaceae</taxon>
        <taxon>Actinomyces</taxon>
    </lineage>
</organism>
<dbReference type="RefSeq" id="WP_124933568.1">
    <property type="nucleotide sequence ID" value="NZ_RQZC01000006.1"/>
</dbReference>
<evidence type="ECO:0000259" key="2">
    <source>
        <dbReference type="PROSITE" id="PS50994"/>
    </source>
</evidence>
<feature type="domain" description="Integrase catalytic" evidence="2">
    <location>
        <begin position="148"/>
        <end position="328"/>
    </location>
</feature>
<dbReference type="EMBL" id="RQZC01000006">
    <property type="protein sequence ID" value="RRD29537.1"/>
    <property type="molecule type" value="Genomic_DNA"/>
</dbReference>
<dbReference type="Gene3D" id="3.30.420.10">
    <property type="entry name" value="Ribonuclease H-like superfamily/Ribonuclease H"/>
    <property type="match status" value="1"/>
</dbReference>